<name>A0AB38TLM8_BURGA</name>
<dbReference type="Pfam" id="PF01053">
    <property type="entry name" value="Cys_Met_Meta_PP"/>
    <property type="match status" value="1"/>
</dbReference>
<dbReference type="PIRSF" id="PIRSF001434">
    <property type="entry name" value="CGS"/>
    <property type="match status" value="1"/>
</dbReference>
<comment type="similarity">
    <text evidence="4">Belongs to the trans-sulfuration enzymes family.</text>
</comment>
<dbReference type="CDD" id="cd00614">
    <property type="entry name" value="CGS_like"/>
    <property type="match status" value="1"/>
</dbReference>
<dbReference type="GO" id="GO:0008483">
    <property type="term" value="F:transaminase activity"/>
    <property type="evidence" value="ECO:0007669"/>
    <property type="project" value="UniProtKB-KW"/>
</dbReference>
<dbReference type="RefSeq" id="WP_105851641.1">
    <property type="nucleotide sequence ID" value="NZ_CADEPT010000005.1"/>
</dbReference>
<keyword evidence="5" id="KW-0032">Aminotransferase</keyword>
<organism evidence="5 6">
    <name type="scientific">Burkholderia gladioli</name>
    <name type="common">Pseudomonas marginata</name>
    <name type="synonym">Phytomonas marginata</name>
    <dbReference type="NCBI Taxonomy" id="28095"/>
    <lineage>
        <taxon>Bacteria</taxon>
        <taxon>Pseudomonadati</taxon>
        <taxon>Pseudomonadota</taxon>
        <taxon>Betaproteobacteria</taxon>
        <taxon>Burkholderiales</taxon>
        <taxon>Burkholderiaceae</taxon>
        <taxon>Burkholderia</taxon>
    </lineage>
</organism>
<dbReference type="FunFam" id="3.40.640.10:FF:000046">
    <property type="entry name" value="Cystathionine gamma-lyase"/>
    <property type="match status" value="1"/>
</dbReference>
<dbReference type="SUPFAM" id="SSF53383">
    <property type="entry name" value="PLP-dependent transferases"/>
    <property type="match status" value="1"/>
</dbReference>
<proteinExistence type="inferred from homology"/>
<protein>
    <submittedName>
        <fullName evidence="5">Aminotransferase class I/II-fold pyridoxal phosphate-dependent enzyme</fullName>
    </submittedName>
</protein>
<evidence type="ECO:0000256" key="4">
    <source>
        <dbReference type="RuleBase" id="RU362118"/>
    </source>
</evidence>
<dbReference type="GO" id="GO:0016846">
    <property type="term" value="F:carbon-sulfur lyase activity"/>
    <property type="evidence" value="ECO:0007669"/>
    <property type="project" value="TreeGrafter"/>
</dbReference>
<accession>A0AB38TLM8</accession>
<dbReference type="GO" id="GO:0005737">
    <property type="term" value="C:cytoplasm"/>
    <property type="evidence" value="ECO:0007669"/>
    <property type="project" value="TreeGrafter"/>
</dbReference>
<dbReference type="GO" id="GO:0019346">
    <property type="term" value="P:transsulfuration"/>
    <property type="evidence" value="ECO:0007669"/>
    <property type="project" value="InterPro"/>
</dbReference>
<dbReference type="InterPro" id="IPR000277">
    <property type="entry name" value="Cys/Met-Metab_PyrdxlP-dep_enz"/>
</dbReference>
<dbReference type="InterPro" id="IPR015424">
    <property type="entry name" value="PyrdxlP-dep_Trfase"/>
</dbReference>
<sequence length="385" mass="41965">MSHDSHSDLQRNLLTVQLDHFVDERTGAVVPPIHPSTTFARDENYELIGDIRYGRYGNPTTIQAEKLLAKLDGGAEARLFGSGLGAATAVFETVQAGQHMLAPQVMYHGAQKWMRRIAERRGIELSFFDQSVPGALRQAIRPNTALLWIEPFVNPTWDIIDIAEAAAAVHEVGGILCVDASVSPPVTTRPLELGADIVFHSCSKYLNGHGDVLAGALITKEVNERWEEIILIRNLSGAVLGPFETWLLMRGMRTLHVRFERACANALAIARHFEKHPLVQRVLYPGLESHPGHEIARRQMSKGFGAMLSILIDGTPEQAQKVACALKVIIIGASLGGVESLVEHRASVEGPDSVVPANMLRFSIGIEPEAALIADLEQALGILAK</sequence>
<dbReference type="AlphaFoldDB" id="A0AB38TLM8"/>
<dbReference type="InterPro" id="IPR015422">
    <property type="entry name" value="PyrdxlP-dep_Trfase_small"/>
</dbReference>
<dbReference type="EMBL" id="CP104214">
    <property type="protein sequence ID" value="UWX68588.1"/>
    <property type="molecule type" value="Genomic_DNA"/>
</dbReference>
<feature type="modified residue" description="N6-(pyridoxal phosphate)lysine" evidence="3">
    <location>
        <position position="204"/>
    </location>
</feature>
<keyword evidence="2 3" id="KW-0663">Pyridoxal phosphate</keyword>
<evidence type="ECO:0000313" key="6">
    <source>
        <dbReference type="Proteomes" id="UP001059745"/>
    </source>
</evidence>
<dbReference type="GO" id="GO:0030170">
    <property type="term" value="F:pyridoxal phosphate binding"/>
    <property type="evidence" value="ECO:0007669"/>
    <property type="project" value="InterPro"/>
</dbReference>
<comment type="cofactor">
    <cofactor evidence="1 4">
        <name>pyridoxal 5'-phosphate</name>
        <dbReference type="ChEBI" id="CHEBI:597326"/>
    </cofactor>
</comment>
<keyword evidence="5" id="KW-0808">Transferase</keyword>
<evidence type="ECO:0000256" key="2">
    <source>
        <dbReference type="ARBA" id="ARBA00022898"/>
    </source>
</evidence>
<evidence type="ECO:0000256" key="3">
    <source>
        <dbReference type="PIRSR" id="PIRSR001434-2"/>
    </source>
</evidence>
<dbReference type="Gene3D" id="3.90.1150.10">
    <property type="entry name" value="Aspartate Aminotransferase, domain 1"/>
    <property type="match status" value="1"/>
</dbReference>
<dbReference type="Gene3D" id="3.40.640.10">
    <property type="entry name" value="Type I PLP-dependent aspartate aminotransferase-like (Major domain)"/>
    <property type="match status" value="1"/>
</dbReference>
<dbReference type="PANTHER" id="PTHR11808">
    <property type="entry name" value="TRANS-SULFURATION ENZYME FAMILY MEMBER"/>
    <property type="match status" value="1"/>
</dbReference>
<evidence type="ECO:0000313" key="5">
    <source>
        <dbReference type="EMBL" id="UWX68588.1"/>
    </source>
</evidence>
<gene>
    <name evidence="5" type="ORF">NYZ96_10030</name>
</gene>
<reference evidence="5" key="1">
    <citation type="submission" date="2022-09" db="EMBL/GenBank/DDBJ databases">
        <title>Genomic of Burkholderia gladioli.</title>
        <authorList>
            <person name="Wu H."/>
        </authorList>
    </citation>
    <scope>NUCLEOTIDE SEQUENCE</scope>
    <source>
        <strain evidence="5">ZN-S4</strain>
    </source>
</reference>
<dbReference type="InterPro" id="IPR015421">
    <property type="entry name" value="PyrdxlP-dep_Trfase_major"/>
</dbReference>
<evidence type="ECO:0000256" key="1">
    <source>
        <dbReference type="ARBA" id="ARBA00001933"/>
    </source>
</evidence>
<dbReference type="PANTHER" id="PTHR11808:SF35">
    <property type="entry name" value="CYSTATHIONINE GAMMA-SYNTHASE (AFU_ORTHOLOGUE AFUA_7G01590)"/>
    <property type="match status" value="1"/>
</dbReference>
<dbReference type="Proteomes" id="UP001059745">
    <property type="component" value="Chromosome 1"/>
</dbReference>